<keyword evidence="2" id="KW-1185">Reference proteome</keyword>
<reference evidence="1" key="1">
    <citation type="submission" date="2025-08" db="UniProtKB">
        <authorList>
            <consortium name="Ensembl"/>
        </authorList>
    </citation>
    <scope>IDENTIFICATION</scope>
</reference>
<dbReference type="AlphaFoldDB" id="A0A3Q2QXF8"/>
<sequence>TGHGKKPRLRIINIIISDDVLFSNFRSPEYIRALKDKSKPLRRQMLTGWKRFSFWHRCLDRSAERQPAGFCPWHPESPCHGISSAGSRQRINIHQELHWWRPAENPSSLHTDNKTDETFISAFNLRPRTF</sequence>
<evidence type="ECO:0000313" key="2">
    <source>
        <dbReference type="Proteomes" id="UP000265000"/>
    </source>
</evidence>
<accession>A0A3Q2QXF8</accession>
<evidence type="ECO:0000313" key="1">
    <source>
        <dbReference type="Ensembl" id="ENSFHEP00000031907.1"/>
    </source>
</evidence>
<name>A0A3Q2QXF8_FUNHE</name>
<dbReference type="Proteomes" id="UP000265000">
    <property type="component" value="Unplaced"/>
</dbReference>
<organism evidence="1 2">
    <name type="scientific">Fundulus heteroclitus</name>
    <name type="common">Killifish</name>
    <name type="synonym">Mummichog</name>
    <dbReference type="NCBI Taxonomy" id="8078"/>
    <lineage>
        <taxon>Eukaryota</taxon>
        <taxon>Metazoa</taxon>
        <taxon>Chordata</taxon>
        <taxon>Craniata</taxon>
        <taxon>Vertebrata</taxon>
        <taxon>Euteleostomi</taxon>
        <taxon>Actinopterygii</taxon>
        <taxon>Neopterygii</taxon>
        <taxon>Teleostei</taxon>
        <taxon>Neoteleostei</taxon>
        <taxon>Acanthomorphata</taxon>
        <taxon>Ovalentaria</taxon>
        <taxon>Atherinomorphae</taxon>
        <taxon>Cyprinodontiformes</taxon>
        <taxon>Fundulidae</taxon>
        <taxon>Fundulus</taxon>
    </lineage>
</organism>
<proteinExistence type="predicted"/>
<dbReference type="GeneTree" id="ENSGT01100000263745"/>
<protein>
    <submittedName>
        <fullName evidence="1">Uncharacterized protein</fullName>
    </submittedName>
</protein>
<reference evidence="1" key="2">
    <citation type="submission" date="2025-09" db="UniProtKB">
        <authorList>
            <consortium name="Ensembl"/>
        </authorList>
    </citation>
    <scope>IDENTIFICATION</scope>
</reference>
<dbReference type="Ensembl" id="ENSFHET00000024783.1">
    <property type="protein sequence ID" value="ENSFHEP00000031907.1"/>
    <property type="gene ID" value="ENSFHEG00000018090.1"/>
</dbReference>